<dbReference type="InterPro" id="IPR000589">
    <property type="entry name" value="Ribosomal_uS15"/>
</dbReference>
<dbReference type="HAMAP" id="MF_01343_B">
    <property type="entry name" value="Ribosomal_uS15_B"/>
    <property type="match status" value="1"/>
</dbReference>
<dbReference type="EMBL" id="OZ004257">
    <property type="protein sequence ID" value="CAK7909946.1"/>
    <property type="molecule type" value="Genomic_DNA"/>
</dbReference>
<comment type="similarity">
    <text evidence="1">Belongs to the universal ribosomal protein uS15 family.</text>
</comment>
<dbReference type="PANTHER" id="PTHR23321:SF26">
    <property type="entry name" value="SMALL RIBOSOMAL SUBUNIT PROTEIN US15M"/>
    <property type="match status" value="1"/>
</dbReference>
<evidence type="ECO:0000313" key="5">
    <source>
        <dbReference type="EMBL" id="CAK7909946.1"/>
    </source>
</evidence>
<dbReference type="Proteomes" id="UP001497600">
    <property type="component" value="Chromosome E"/>
</dbReference>
<keyword evidence="4" id="KW-0175">Coiled coil</keyword>
<dbReference type="SMART" id="SM01387">
    <property type="entry name" value="Ribosomal_S15"/>
    <property type="match status" value="1"/>
</dbReference>
<evidence type="ECO:0000256" key="3">
    <source>
        <dbReference type="ARBA" id="ARBA00023274"/>
    </source>
</evidence>
<reference evidence="5 6" key="1">
    <citation type="submission" date="2024-01" db="EMBL/GenBank/DDBJ databases">
        <authorList>
            <consortium name="Genoscope - CEA"/>
            <person name="William W."/>
        </authorList>
    </citation>
    <scope>NUCLEOTIDE SEQUENCE [LARGE SCALE GENOMIC DNA]</scope>
    <source>
        <strain evidence="5 6">29B2s-10</strain>
    </source>
</reference>
<accession>A0ABP0EDX0</accession>
<proteinExistence type="inferred from homology"/>
<dbReference type="Pfam" id="PF00312">
    <property type="entry name" value="Ribosomal_S15"/>
    <property type="match status" value="1"/>
</dbReference>
<keyword evidence="3" id="KW-0687">Ribonucleoprotein</keyword>
<evidence type="ECO:0000256" key="1">
    <source>
        <dbReference type="ARBA" id="ARBA00008434"/>
    </source>
</evidence>
<dbReference type="CDD" id="cd00353">
    <property type="entry name" value="Ribosomal_S15p_S13e"/>
    <property type="match status" value="1"/>
</dbReference>
<keyword evidence="6" id="KW-1185">Reference proteome</keyword>
<dbReference type="InterPro" id="IPR009068">
    <property type="entry name" value="uS15_NS1_RNA-bd_sf"/>
</dbReference>
<name>A0ABP0EDX0_9ASCO</name>
<sequence>MFRSAVRLLSGGRAVSEAAASATTTAPSVPITTAAKIPRPADMSRTRRRNIIKKEQRMKRQIIRDVNNVKKMELKNRQYDVDPVLGAKQNDFMHRIRAELQEGTNMAQGYEQSELEKLMYGAEKAALSKSGGNNILHKSITELEAKKRSAILTILNINNTNENDKKDLAVAIARKEFQRHEGDTASPEVQAAVLTVKIHFLMEHVKKNPKDHPHTQRVREYVQRRQRILKYLKKDQPENYFYTIKKLGLTDDVVVREFSMSRQYLQDYKVWGEKQLVKLSDKQKDKVRKMDELQKKVAGYAVLAESRARELKAVAEQKAEQRAQKKAAQKVAASQNKA</sequence>
<dbReference type="Gene3D" id="1.10.287.10">
    <property type="entry name" value="S15/NS1, RNA-binding"/>
    <property type="match status" value="1"/>
</dbReference>
<evidence type="ECO:0000256" key="4">
    <source>
        <dbReference type="SAM" id="Coils"/>
    </source>
</evidence>
<evidence type="ECO:0000256" key="2">
    <source>
        <dbReference type="ARBA" id="ARBA00022980"/>
    </source>
</evidence>
<gene>
    <name evidence="5" type="primary">MRPS28</name>
    <name evidence="5" type="ORF">CAAN4_E17326</name>
</gene>
<dbReference type="GO" id="GO:0005840">
    <property type="term" value="C:ribosome"/>
    <property type="evidence" value="ECO:0007669"/>
    <property type="project" value="UniProtKB-KW"/>
</dbReference>
<feature type="coiled-coil region" evidence="4">
    <location>
        <begin position="276"/>
        <end position="331"/>
    </location>
</feature>
<dbReference type="NCBIfam" id="TIGR00952">
    <property type="entry name" value="S15_bact"/>
    <property type="match status" value="1"/>
</dbReference>
<evidence type="ECO:0000313" key="6">
    <source>
        <dbReference type="Proteomes" id="UP001497600"/>
    </source>
</evidence>
<dbReference type="InterPro" id="IPR005290">
    <property type="entry name" value="Ribosomal_uS15_bac-type"/>
</dbReference>
<dbReference type="PANTHER" id="PTHR23321">
    <property type="entry name" value="RIBOSOMAL PROTEIN S15, BACTERIAL AND ORGANELLAR"/>
    <property type="match status" value="1"/>
</dbReference>
<dbReference type="SUPFAM" id="SSF47060">
    <property type="entry name" value="S15/NS1 RNA-binding domain"/>
    <property type="match status" value="1"/>
</dbReference>
<protein>
    <submittedName>
        <fullName evidence="5">37S ribosomal protein S28, mitochondrial</fullName>
    </submittedName>
</protein>
<keyword evidence="2 5" id="KW-0689">Ribosomal protein</keyword>
<organism evidence="5 6">
    <name type="scientific">[Candida] anglica</name>
    <dbReference type="NCBI Taxonomy" id="148631"/>
    <lineage>
        <taxon>Eukaryota</taxon>
        <taxon>Fungi</taxon>
        <taxon>Dikarya</taxon>
        <taxon>Ascomycota</taxon>
        <taxon>Saccharomycotina</taxon>
        <taxon>Pichiomycetes</taxon>
        <taxon>Debaryomycetaceae</taxon>
        <taxon>Kurtzmaniella</taxon>
    </lineage>
</organism>